<dbReference type="EMBL" id="JAWXYG010000015">
    <property type="protein sequence ID" value="KAK4253635.1"/>
    <property type="molecule type" value="Genomic_DNA"/>
</dbReference>
<evidence type="ECO:0000256" key="4">
    <source>
        <dbReference type="ARBA" id="ARBA00022618"/>
    </source>
</evidence>
<dbReference type="Pfam" id="PF06136">
    <property type="entry name" value="SOK"/>
    <property type="match status" value="1"/>
</dbReference>
<dbReference type="PANTHER" id="PTHR31083:SF5">
    <property type="entry name" value="PROTEIN SOSEKI 1"/>
    <property type="match status" value="1"/>
</dbReference>
<keyword evidence="3" id="KW-1003">Cell membrane</keyword>
<dbReference type="Proteomes" id="UP001293593">
    <property type="component" value="Unassembled WGS sequence"/>
</dbReference>
<sequence>MEESKSGEVRRIHIVYFLSLMGRSQEPHLIRLHHLARNGVYLRDVKRWIGEVRGKDFAETYAWSYKRRYKTGYVWQDLLDDDLITPISDNEYVLKGSQIQPPSFENFMFGEKKASILNEEIPVQVHKTDGEQLKQKQPLIPQELELERFSCFKTNSPYQLSLTDKSECRKVEPDKLVNTGKPKKSKSNKTDTPETSFSISLSTSSSASLSPAKGNSKRFSTGASGLIRNLIPCGASDSNDDVSVVLNEAHKTVLSKNSIILDDNTAKIRKHERFGGSARNLGTSWNPKQNDEARKSCDDQKSTNKNKKKLGKFLNQISHKPFGGGSIFFR</sequence>
<feature type="compositionally biased region" description="Low complexity" evidence="8">
    <location>
        <begin position="195"/>
        <end position="210"/>
    </location>
</feature>
<keyword evidence="2" id="KW-0217">Developmental protein</keyword>
<evidence type="ECO:0000256" key="1">
    <source>
        <dbReference type="ARBA" id="ARBA00004413"/>
    </source>
</evidence>
<evidence type="ECO:0000259" key="9">
    <source>
        <dbReference type="Pfam" id="PF06136"/>
    </source>
</evidence>
<keyword evidence="6" id="KW-0131">Cell cycle</keyword>
<dbReference type="GO" id="GO:0051301">
    <property type="term" value="P:cell division"/>
    <property type="evidence" value="ECO:0007669"/>
    <property type="project" value="UniProtKB-KW"/>
</dbReference>
<feature type="region of interest" description="Disordered" evidence="8">
    <location>
        <begin position="173"/>
        <end position="218"/>
    </location>
</feature>
<feature type="compositionally biased region" description="Basic and acidic residues" evidence="8">
    <location>
        <begin position="289"/>
        <end position="302"/>
    </location>
</feature>
<evidence type="ECO:0000256" key="3">
    <source>
        <dbReference type="ARBA" id="ARBA00022475"/>
    </source>
</evidence>
<evidence type="ECO:0000256" key="6">
    <source>
        <dbReference type="ARBA" id="ARBA00023306"/>
    </source>
</evidence>
<dbReference type="PANTHER" id="PTHR31083">
    <property type="entry name" value="UPSTREAM OF FLC PROTEIN (DUF966)"/>
    <property type="match status" value="1"/>
</dbReference>
<comment type="subcellular location">
    <subcellularLocation>
        <location evidence="1">Cell membrane</location>
        <topology evidence="1">Peripheral membrane protein</topology>
        <orientation evidence="1">Cytoplasmic side</orientation>
    </subcellularLocation>
</comment>
<dbReference type="GO" id="GO:0051258">
    <property type="term" value="P:protein polymerization"/>
    <property type="evidence" value="ECO:0007669"/>
    <property type="project" value="UniProtKB-ARBA"/>
</dbReference>
<comment type="caution">
    <text evidence="10">The sequence shown here is derived from an EMBL/GenBank/DDBJ whole genome shotgun (WGS) entry which is preliminary data.</text>
</comment>
<keyword evidence="5" id="KW-0472">Membrane</keyword>
<feature type="region of interest" description="Disordered" evidence="8">
    <location>
        <begin position="273"/>
        <end position="310"/>
    </location>
</feature>
<gene>
    <name evidence="10" type="ORF">QN277_010283</name>
</gene>
<evidence type="ECO:0000313" key="11">
    <source>
        <dbReference type="Proteomes" id="UP001293593"/>
    </source>
</evidence>
<accession>A0AAE1INZ8</accession>
<evidence type="ECO:0000256" key="7">
    <source>
        <dbReference type="ARBA" id="ARBA00024211"/>
    </source>
</evidence>
<comment type="similarity">
    <text evidence="7">Belongs to the SOSEKI family.</text>
</comment>
<evidence type="ECO:0000256" key="5">
    <source>
        <dbReference type="ARBA" id="ARBA00023136"/>
    </source>
</evidence>
<organism evidence="10 11">
    <name type="scientific">Acacia crassicarpa</name>
    <name type="common">northern wattle</name>
    <dbReference type="NCBI Taxonomy" id="499986"/>
    <lineage>
        <taxon>Eukaryota</taxon>
        <taxon>Viridiplantae</taxon>
        <taxon>Streptophyta</taxon>
        <taxon>Embryophyta</taxon>
        <taxon>Tracheophyta</taxon>
        <taxon>Spermatophyta</taxon>
        <taxon>Magnoliopsida</taxon>
        <taxon>eudicotyledons</taxon>
        <taxon>Gunneridae</taxon>
        <taxon>Pentapetalae</taxon>
        <taxon>rosids</taxon>
        <taxon>fabids</taxon>
        <taxon>Fabales</taxon>
        <taxon>Fabaceae</taxon>
        <taxon>Caesalpinioideae</taxon>
        <taxon>mimosoid clade</taxon>
        <taxon>Acacieae</taxon>
        <taxon>Acacia</taxon>
    </lineage>
</organism>
<reference evidence="10" key="1">
    <citation type="submission" date="2023-10" db="EMBL/GenBank/DDBJ databases">
        <title>Chromosome-level genome of the transformable northern wattle, Acacia crassicarpa.</title>
        <authorList>
            <person name="Massaro I."/>
            <person name="Sinha N.R."/>
            <person name="Poethig S."/>
            <person name="Leichty A.R."/>
        </authorList>
    </citation>
    <scope>NUCLEOTIDE SEQUENCE</scope>
    <source>
        <strain evidence="10">Acra3RX</strain>
        <tissue evidence="10">Leaf</tissue>
    </source>
</reference>
<protein>
    <recommendedName>
        <fullName evidence="9">SOSEKI DIX-like domain-containing protein</fullName>
    </recommendedName>
</protein>
<dbReference type="AlphaFoldDB" id="A0AAE1INZ8"/>
<proteinExistence type="inferred from homology"/>
<feature type="domain" description="SOSEKI DIX-like" evidence="9">
    <location>
        <begin position="13"/>
        <end position="99"/>
    </location>
</feature>
<name>A0AAE1INZ8_9FABA</name>
<dbReference type="InterPro" id="IPR010369">
    <property type="entry name" value="SOK"/>
</dbReference>
<keyword evidence="4" id="KW-0132">Cell division</keyword>
<evidence type="ECO:0000256" key="8">
    <source>
        <dbReference type="SAM" id="MobiDB-lite"/>
    </source>
</evidence>
<evidence type="ECO:0000256" key="2">
    <source>
        <dbReference type="ARBA" id="ARBA00022473"/>
    </source>
</evidence>
<dbReference type="InterPro" id="IPR048351">
    <property type="entry name" value="SOK_DIX"/>
</dbReference>
<evidence type="ECO:0000313" key="10">
    <source>
        <dbReference type="EMBL" id="KAK4253635.1"/>
    </source>
</evidence>
<dbReference type="GO" id="GO:0005886">
    <property type="term" value="C:plasma membrane"/>
    <property type="evidence" value="ECO:0007669"/>
    <property type="project" value="UniProtKB-SubCell"/>
</dbReference>
<keyword evidence="11" id="KW-1185">Reference proteome</keyword>